<proteinExistence type="inferred from homology"/>
<keyword evidence="6" id="KW-0653">Protein transport</keyword>
<gene>
    <name evidence="9" type="ORF">DCAR_0314322</name>
</gene>
<keyword evidence="7" id="KW-0472">Membrane</keyword>
<evidence type="ECO:0000256" key="2">
    <source>
        <dbReference type="ARBA" id="ARBA00009956"/>
    </source>
</evidence>
<evidence type="ECO:0000256" key="3">
    <source>
        <dbReference type="ARBA" id="ARBA00011510"/>
    </source>
</evidence>
<comment type="subunit">
    <text evidence="3">Part of the Tic complex.</text>
</comment>
<evidence type="ECO:0000256" key="5">
    <source>
        <dbReference type="ARBA" id="ARBA00022692"/>
    </source>
</evidence>
<evidence type="ECO:0000313" key="10">
    <source>
        <dbReference type="Proteomes" id="UP000077755"/>
    </source>
</evidence>
<dbReference type="InterPro" id="IPR008896">
    <property type="entry name" value="TIC214"/>
</dbReference>
<sequence length="109" mass="12906">MEKKESLLHISTLEKLSSAELYNHWVYTNQHKNNNLNNEFLNRIEVLDTRFFSLDILEKSTKLCNDKTRKYYLPKMYDPILNGIHRGTIQKKISPSTINKISFNSINFL</sequence>
<comment type="similarity">
    <text evidence="2">Belongs to the TIC214 family.</text>
</comment>
<name>A0AAF0WVN8_DAUCS</name>
<accession>A0AAF0WVN8</accession>
<keyword evidence="10" id="KW-1185">Reference proteome</keyword>
<dbReference type="GO" id="GO:0015031">
    <property type="term" value="P:protein transport"/>
    <property type="evidence" value="ECO:0007669"/>
    <property type="project" value="UniProtKB-KW"/>
</dbReference>
<keyword evidence="6" id="KW-0813">Transport</keyword>
<evidence type="ECO:0000256" key="4">
    <source>
        <dbReference type="ARBA" id="ARBA00016640"/>
    </source>
</evidence>
<evidence type="ECO:0000256" key="8">
    <source>
        <dbReference type="ARBA" id="ARBA00029978"/>
    </source>
</evidence>
<evidence type="ECO:0000256" key="7">
    <source>
        <dbReference type="ARBA" id="ARBA00022989"/>
    </source>
</evidence>
<keyword evidence="5" id="KW-0812">Transmembrane</keyword>
<dbReference type="AlphaFoldDB" id="A0AAF0WVN8"/>
<dbReference type="Proteomes" id="UP000077755">
    <property type="component" value="Chromosome 3"/>
</dbReference>
<protein>
    <recommendedName>
        <fullName evidence="4">Protein TIC 214</fullName>
    </recommendedName>
    <alternativeName>
        <fullName evidence="8">Translocon at the inner envelope membrane of chloroplasts 214</fullName>
    </alternativeName>
</protein>
<evidence type="ECO:0000256" key="1">
    <source>
        <dbReference type="ARBA" id="ARBA00004446"/>
    </source>
</evidence>
<dbReference type="Pfam" id="PF05758">
    <property type="entry name" value="Ycf1"/>
    <property type="match status" value="1"/>
</dbReference>
<organism evidence="9 10">
    <name type="scientific">Daucus carota subsp. sativus</name>
    <name type="common">Carrot</name>
    <dbReference type="NCBI Taxonomy" id="79200"/>
    <lineage>
        <taxon>Eukaryota</taxon>
        <taxon>Viridiplantae</taxon>
        <taxon>Streptophyta</taxon>
        <taxon>Embryophyta</taxon>
        <taxon>Tracheophyta</taxon>
        <taxon>Spermatophyta</taxon>
        <taxon>Magnoliopsida</taxon>
        <taxon>eudicotyledons</taxon>
        <taxon>Gunneridae</taxon>
        <taxon>Pentapetalae</taxon>
        <taxon>asterids</taxon>
        <taxon>campanulids</taxon>
        <taxon>Apiales</taxon>
        <taxon>Apiaceae</taxon>
        <taxon>Apioideae</taxon>
        <taxon>Scandiceae</taxon>
        <taxon>Daucinae</taxon>
        <taxon>Daucus</taxon>
        <taxon>Daucus sect. Daucus</taxon>
    </lineage>
</organism>
<reference evidence="9" key="2">
    <citation type="submission" date="2022-03" db="EMBL/GenBank/DDBJ databases">
        <title>Draft title - Genomic analysis of global carrot germplasm unveils the trajectory of domestication and the origin of high carotenoid orange carrot.</title>
        <authorList>
            <person name="Iorizzo M."/>
            <person name="Ellison S."/>
            <person name="Senalik D."/>
            <person name="Macko-Podgorni A."/>
            <person name="Grzebelus D."/>
            <person name="Bostan H."/>
            <person name="Rolling W."/>
            <person name="Curaba J."/>
            <person name="Simon P."/>
        </authorList>
    </citation>
    <scope>NUCLEOTIDE SEQUENCE</scope>
    <source>
        <tissue evidence="9">Leaf</tissue>
    </source>
</reference>
<evidence type="ECO:0000256" key="6">
    <source>
        <dbReference type="ARBA" id="ARBA00022927"/>
    </source>
</evidence>
<dbReference type="EMBL" id="CP093345">
    <property type="protein sequence ID" value="WOG95020.1"/>
    <property type="molecule type" value="Genomic_DNA"/>
</dbReference>
<keyword evidence="7" id="KW-1133">Transmembrane helix</keyword>
<comment type="subcellular location">
    <subcellularLocation>
        <location evidence="1">Plastid membrane</location>
        <topology evidence="1">Multi-pass membrane protein</topology>
    </subcellularLocation>
</comment>
<reference evidence="9" key="1">
    <citation type="journal article" date="2016" name="Nat. Genet.">
        <title>A high-quality carrot genome assembly provides new insights into carotenoid accumulation and asterid genome evolution.</title>
        <authorList>
            <person name="Iorizzo M."/>
            <person name="Ellison S."/>
            <person name="Senalik D."/>
            <person name="Zeng P."/>
            <person name="Satapoomin P."/>
            <person name="Huang J."/>
            <person name="Bowman M."/>
            <person name="Iovene M."/>
            <person name="Sanseverino W."/>
            <person name="Cavagnaro P."/>
            <person name="Yildiz M."/>
            <person name="Macko-Podgorni A."/>
            <person name="Moranska E."/>
            <person name="Grzebelus E."/>
            <person name="Grzebelus D."/>
            <person name="Ashrafi H."/>
            <person name="Zheng Z."/>
            <person name="Cheng S."/>
            <person name="Spooner D."/>
            <person name="Van Deynze A."/>
            <person name="Simon P."/>
        </authorList>
    </citation>
    <scope>NUCLEOTIDE SEQUENCE</scope>
    <source>
        <tissue evidence="9">Leaf</tissue>
    </source>
</reference>
<dbReference type="GO" id="GO:0042170">
    <property type="term" value="C:plastid membrane"/>
    <property type="evidence" value="ECO:0007669"/>
    <property type="project" value="UniProtKB-SubCell"/>
</dbReference>
<evidence type="ECO:0000313" key="9">
    <source>
        <dbReference type="EMBL" id="WOG95020.1"/>
    </source>
</evidence>